<dbReference type="GO" id="GO:0033355">
    <property type="term" value="P:ascorbate glutathione cycle"/>
    <property type="evidence" value="ECO:0007669"/>
    <property type="project" value="InterPro"/>
</dbReference>
<dbReference type="EMBL" id="WJXA01000009">
    <property type="protein sequence ID" value="KAF7132401.1"/>
    <property type="molecule type" value="Genomic_DNA"/>
</dbReference>
<accession>A0A834GDV7</accession>
<protein>
    <recommendedName>
        <fullName evidence="1">glutathione transferase</fullName>
        <ecNumber evidence="1">2.5.1.18</ecNumber>
    </recommendedName>
</protein>
<dbReference type="InterPro" id="IPR036282">
    <property type="entry name" value="Glutathione-S-Trfase_C_sf"/>
</dbReference>
<dbReference type="OrthoDB" id="1935530at2759"/>
<evidence type="ECO:0000256" key="3">
    <source>
        <dbReference type="ARBA" id="ARBA00047960"/>
    </source>
</evidence>
<dbReference type="Proteomes" id="UP000626092">
    <property type="component" value="Unassembled WGS sequence"/>
</dbReference>
<comment type="catalytic activity">
    <reaction evidence="3">
        <text>RX + glutathione = an S-substituted glutathione + a halide anion + H(+)</text>
        <dbReference type="Rhea" id="RHEA:16437"/>
        <dbReference type="ChEBI" id="CHEBI:15378"/>
        <dbReference type="ChEBI" id="CHEBI:16042"/>
        <dbReference type="ChEBI" id="CHEBI:17792"/>
        <dbReference type="ChEBI" id="CHEBI:57925"/>
        <dbReference type="ChEBI" id="CHEBI:90779"/>
        <dbReference type="EC" id="2.5.1.18"/>
    </reaction>
</comment>
<evidence type="ECO:0000313" key="5">
    <source>
        <dbReference type="Proteomes" id="UP000626092"/>
    </source>
</evidence>
<proteinExistence type="predicted"/>
<dbReference type="GO" id="GO:0045174">
    <property type="term" value="F:glutathione dehydrogenase (ascorbate) activity"/>
    <property type="evidence" value="ECO:0007669"/>
    <property type="project" value="InterPro"/>
</dbReference>
<dbReference type="SUPFAM" id="SSF47616">
    <property type="entry name" value="GST C-terminal domain-like"/>
    <property type="match status" value="1"/>
</dbReference>
<evidence type="ECO:0000256" key="1">
    <source>
        <dbReference type="ARBA" id="ARBA00012452"/>
    </source>
</evidence>
<dbReference type="PANTHER" id="PTHR44420:SF2">
    <property type="entry name" value="GLUTATHIONE S-TRANSFERASE DHAR2-RELATED"/>
    <property type="match status" value="1"/>
</dbReference>
<gene>
    <name evidence="4" type="ORF">RHSIM_Rhsim09G0161200</name>
</gene>
<dbReference type="Gene3D" id="1.20.1050.10">
    <property type="match status" value="1"/>
</dbReference>
<comment type="caution">
    <text evidence="4">The sequence shown here is derived from an EMBL/GenBank/DDBJ whole genome shotgun (WGS) entry which is preliminary data.</text>
</comment>
<dbReference type="InterPro" id="IPR044627">
    <property type="entry name" value="DHAR1/2/3/4"/>
</dbReference>
<keyword evidence="2" id="KW-0808">Transferase</keyword>
<dbReference type="AlphaFoldDB" id="A0A834GDV7"/>
<keyword evidence="5" id="KW-1185">Reference proteome</keyword>
<organism evidence="4 5">
    <name type="scientific">Rhododendron simsii</name>
    <name type="common">Sims's rhododendron</name>
    <dbReference type="NCBI Taxonomy" id="118357"/>
    <lineage>
        <taxon>Eukaryota</taxon>
        <taxon>Viridiplantae</taxon>
        <taxon>Streptophyta</taxon>
        <taxon>Embryophyta</taxon>
        <taxon>Tracheophyta</taxon>
        <taxon>Spermatophyta</taxon>
        <taxon>Magnoliopsida</taxon>
        <taxon>eudicotyledons</taxon>
        <taxon>Gunneridae</taxon>
        <taxon>Pentapetalae</taxon>
        <taxon>asterids</taxon>
        <taxon>Ericales</taxon>
        <taxon>Ericaceae</taxon>
        <taxon>Ericoideae</taxon>
        <taxon>Rhodoreae</taxon>
        <taxon>Rhododendron</taxon>
    </lineage>
</organism>
<sequence>MLPLLFSQESFKKTVAAKKIRDCSMGGQGQCMNFAILKESSRRLSKLIAPFAVDLSLAPMLYHLELTLDHFKSWKIPESFTHVNNYIKVCS</sequence>
<evidence type="ECO:0000256" key="2">
    <source>
        <dbReference type="ARBA" id="ARBA00022679"/>
    </source>
</evidence>
<name>A0A834GDV7_RHOSS</name>
<reference evidence="4" key="1">
    <citation type="submission" date="2019-11" db="EMBL/GenBank/DDBJ databases">
        <authorList>
            <person name="Liu Y."/>
            <person name="Hou J."/>
            <person name="Li T.-Q."/>
            <person name="Guan C.-H."/>
            <person name="Wu X."/>
            <person name="Wu H.-Z."/>
            <person name="Ling F."/>
            <person name="Zhang R."/>
            <person name="Shi X.-G."/>
            <person name="Ren J.-P."/>
            <person name="Chen E.-F."/>
            <person name="Sun J.-M."/>
        </authorList>
    </citation>
    <scope>NUCLEOTIDE SEQUENCE</scope>
    <source>
        <strain evidence="4">Adult_tree_wgs_1</strain>
        <tissue evidence="4">Leaves</tissue>
    </source>
</reference>
<evidence type="ECO:0000313" key="4">
    <source>
        <dbReference type="EMBL" id="KAF7132401.1"/>
    </source>
</evidence>
<dbReference type="PANTHER" id="PTHR44420">
    <property type="entry name" value="GLUTATHIONE S-TRANSFERASE DHAR2-RELATED"/>
    <property type="match status" value="1"/>
</dbReference>
<dbReference type="GO" id="GO:0004364">
    <property type="term" value="F:glutathione transferase activity"/>
    <property type="evidence" value="ECO:0007669"/>
    <property type="project" value="UniProtKB-EC"/>
</dbReference>
<dbReference type="EC" id="2.5.1.18" evidence="1"/>